<name>A0ABQ9TY31_SAGOE</name>
<dbReference type="Proteomes" id="UP001266305">
    <property type="component" value="Unassembled WGS sequence"/>
</dbReference>
<feature type="region of interest" description="Disordered" evidence="1">
    <location>
        <begin position="133"/>
        <end position="165"/>
    </location>
</feature>
<accession>A0ABQ9TY31</accession>
<gene>
    <name evidence="2" type="ORF">P7K49_032383</name>
</gene>
<reference evidence="2 3" key="1">
    <citation type="submission" date="2023-05" db="EMBL/GenBank/DDBJ databases">
        <title>B98-5 Cell Line De Novo Hybrid Assembly: An Optical Mapping Approach.</title>
        <authorList>
            <person name="Kananen K."/>
            <person name="Auerbach J.A."/>
            <person name="Kautto E."/>
            <person name="Blachly J.S."/>
        </authorList>
    </citation>
    <scope>NUCLEOTIDE SEQUENCE [LARGE SCALE GENOMIC DNA]</scope>
    <source>
        <strain evidence="2">B95-8</strain>
        <tissue evidence="2">Cell line</tissue>
    </source>
</reference>
<protein>
    <submittedName>
        <fullName evidence="2">Uncharacterized protein</fullName>
    </submittedName>
</protein>
<dbReference type="EMBL" id="JASSZA010000018">
    <property type="protein sequence ID" value="KAK2089717.1"/>
    <property type="molecule type" value="Genomic_DNA"/>
</dbReference>
<keyword evidence="3" id="KW-1185">Reference proteome</keyword>
<feature type="compositionally biased region" description="Polar residues" evidence="1">
    <location>
        <begin position="143"/>
        <end position="162"/>
    </location>
</feature>
<feature type="region of interest" description="Disordered" evidence="1">
    <location>
        <begin position="1"/>
        <end position="25"/>
    </location>
</feature>
<sequence length="213" mass="23231">MRIIQDHVHSDADHPGPRAHGCGSSRTTCTQMRIIQDHVHSDADHPGPRAHRCGSSRTTCTRMPTIQDHVHSDADHPGPRALGCGSSRTTCTRMRIIQDHVHSDVDHPGPRALGCRPSRTTCTRMRIIQDHVHTDTFRRTDETSVQQNHRSPGSASPASEQPPSRALCPCAPVPLNREAPGGWSTGCGLPLAGRTDLRAVQTCLFISPIPLQI</sequence>
<evidence type="ECO:0000313" key="2">
    <source>
        <dbReference type="EMBL" id="KAK2089717.1"/>
    </source>
</evidence>
<proteinExistence type="predicted"/>
<comment type="caution">
    <text evidence="2">The sequence shown here is derived from an EMBL/GenBank/DDBJ whole genome shotgun (WGS) entry which is preliminary data.</text>
</comment>
<feature type="compositionally biased region" description="Basic and acidic residues" evidence="1">
    <location>
        <begin position="1"/>
        <end position="16"/>
    </location>
</feature>
<evidence type="ECO:0000256" key="1">
    <source>
        <dbReference type="SAM" id="MobiDB-lite"/>
    </source>
</evidence>
<feature type="compositionally biased region" description="Basic and acidic residues" evidence="1">
    <location>
        <begin position="133"/>
        <end position="142"/>
    </location>
</feature>
<evidence type="ECO:0000313" key="3">
    <source>
        <dbReference type="Proteomes" id="UP001266305"/>
    </source>
</evidence>
<organism evidence="2 3">
    <name type="scientific">Saguinus oedipus</name>
    <name type="common">Cotton-top tamarin</name>
    <name type="synonym">Oedipomidas oedipus</name>
    <dbReference type="NCBI Taxonomy" id="9490"/>
    <lineage>
        <taxon>Eukaryota</taxon>
        <taxon>Metazoa</taxon>
        <taxon>Chordata</taxon>
        <taxon>Craniata</taxon>
        <taxon>Vertebrata</taxon>
        <taxon>Euteleostomi</taxon>
        <taxon>Mammalia</taxon>
        <taxon>Eutheria</taxon>
        <taxon>Euarchontoglires</taxon>
        <taxon>Primates</taxon>
        <taxon>Haplorrhini</taxon>
        <taxon>Platyrrhini</taxon>
        <taxon>Cebidae</taxon>
        <taxon>Callitrichinae</taxon>
        <taxon>Saguinus</taxon>
    </lineage>
</organism>